<accession>A0ABQ0DPA2</accession>
<keyword evidence="1" id="KW-0812">Transmembrane</keyword>
<organism evidence="2 3">
    <name type="scientific">Entamoeba nuttalli</name>
    <dbReference type="NCBI Taxonomy" id="412467"/>
    <lineage>
        <taxon>Eukaryota</taxon>
        <taxon>Amoebozoa</taxon>
        <taxon>Evosea</taxon>
        <taxon>Archamoebae</taxon>
        <taxon>Mastigamoebida</taxon>
        <taxon>Entamoebidae</taxon>
        <taxon>Entamoeba</taxon>
    </lineage>
</organism>
<dbReference type="EMBL" id="BAAFRS010000216">
    <property type="protein sequence ID" value="GAB1224694.1"/>
    <property type="molecule type" value="Genomic_DNA"/>
</dbReference>
<feature type="transmembrane region" description="Helical" evidence="1">
    <location>
        <begin position="1143"/>
        <end position="1169"/>
    </location>
</feature>
<proteinExistence type="predicted"/>
<gene>
    <name evidence="2" type="ORF">ENUP19_0216G0008</name>
</gene>
<keyword evidence="1" id="KW-1133">Transmembrane helix</keyword>
<evidence type="ECO:0000313" key="2">
    <source>
        <dbReference type="EMBL" id="GAB1224694.1"/>
    </source>
</evidence>
<protein>
    <recommendedName>
        <fullName evidence="4">Galactose-inhibitable lectin 170 kDa subunit</fullName>
    </recommendedName>
</protein>
<dbReference type="Proteomes" id="UP001628156">
    <property type="component" value="Unassembled WGS sequence"/>
</dbReference>
<sequence>MIVLVLFYASITLGINLNEFSGTVDIQDKGRMGMGKNAASWSRSVNKKYSVFYYLTMQPWRNLEWTTIDSNFPTKDQSKYFTEMIFNQDYDRDKSDTKEENMCRKKMGYPIREYQLDWSRVPSDTSKLPVVSINGLTCYKYAAKPPLTAAYFLEKTYDVTNKYAEGMSPCRFEYIGGKVITFRSSSEFSDNFITDYKNNNITKCHASTILPPTNNMAVGIVVNLDMTNTLRNIFSAIVNYLIDLFPNDTSFAYYINSQNPYHSESLVTKDNIKNVLNGITVMRKGNETKAIETVYNQMSSKAGKNIVYISKYAGKASNMLDTLYSHNTTFYVFNLDSSIEEEYQLEELVNKGEHYFKSSVSSLSTFLPQLYNTIMANNTELCDRKTCKGFCDGGARCICPMCCHSECYYTTCNTENGECVYYPSADHKIEKRKCTTESCLGVAKCVEDIGCTIEQNKCVSTVKCLEPYCSGNNCAFRSNCTDDIKPSSIIESGVEKFVCRTYSCDRTNGECTPNTLQPSSYCPKLSSKCEEYYCSAGTCMVQEKKCIKVSPYEENPCYEATCDSETGNCVMNLVGCSSGMKVCGKVNGNCRCDASTSYQCKCDASNGCTNGEVCDYTDGDPKCINVDNCQELKGHDIVWEGCYKKVCKEYTVNGMTQYAVDKEEYVCKEKVPEKCNGYANYVCSGNRECILVTTDKAIQECKICDGNEIVNKCEGLTTSQGIPFVCKDGECQAPDEYDCKDLFKDRLSDCEQYYEWEYANGECKVIVKDGSKVILDSQCMYCSYDNILVDPAKLIKMDCTNKKNINGIPYVCRDGSCHIDDEFDCTKHENFPSKCLDVLDYKLIIGKTFDEYKCEWNSNEEKVKSLCKYCSGMDKESTLVDKCPNQVDASGNIYQMTCSNGDCKYEGDCNPTNNCFIQVKTGTSQLCEPTNVTICPSLPPSKPGEIICMKTNCDASGSIPKCSGVYDDSICSSNTADVGCASLTGKCDTNTGYCVKKEFTKCSDEPSNDRDCNDKCYNYTCVETITDGVITHKWTSNIDGHEKALLYKNKCQDAYCDKETGEIETSFVQCDIDIQFPNMSKAAKNCFYCECSLQSESGWILTMYSDYADHRFSLDACGNCKINDELVDKDAVCLLWQDVNNTAAIAAGTTVAVVVAVIIVVMVVIAIGIKQTVDIVISARKNTIDNTMNNPQFTAKDDNATNANFNG</sequence>
<evidence type="ECO:0000256" key="1">
    <source>
        <dbReference type="SAM" id="Phobius"/>
    </source>
</evidence>
<evidence type="ECO:0000313" key="3">
    <source>
        <dbReference type="Proteomes" id="UP001628156"/>
    </source>
</evidence>
<evidence type="ECO:0008006" key="4">
    <source>
        <dbReference type="Google" id="ProtNLM"/>
    </source>
</evidence>
<name>A0ABQ0DPA2_9EUKA</name>
<keyword evidence="3" id="KW-1185">Reference proteome</keyword>
<comment type="caution">
    <text evidence="2">The sequence shown here is derived from an EMBL/GenBank/DDBJ whole genome shotgun (WGS) entry which is preliminary data.</text>
</comment>
<reference evidence="2 3" key="1">
    <citation type="journal article" date="2019" name="PLoS Negl. Trop. Dis.">
        <title>Whole genome sequencing of Entamoeba nuttalli reveals mammalian host-related molecular signatures and a novel octapeptide-repeat surface protein.</title>
        <authorList>
            <person name="Tanaka M."/>
            <person name="Makiuchi T."/>
            <person name="Komiyama T."/>
            <person name="Shiina T."/>
            <person name="Osaki K."/>
            <person name="Tachibana H."/>
        </authorList>
    </citation>
    <scope>NUCLEOTIDE SEQUENCE [LARGE SCALE GENOMIC DNA]</scope>
    <source>
        <strain evidence="2 3">P19-061405</strain>
    </source>
</reference>
<keyword evidence="1" id="KW-0472">Membrane</keyword>